<keyword evidence="2" id="KW-0677">Repeat</keyword>
<dbReference type="InterPro" id="IPR044713">
    <property type="entry name" value="DNJA1/2-like"/>
</dbReference>
<evidence type="ECO:0000313" key="8">
    <source>
        <dbReference type="EMBL" id="JAC17881.1"/>
    </source>
</evidence>
<dbReference type="Gene3D" id="2.60.260.20">
    <property type="entry name" value="Urease metallochaperone UreE, N-terminal domain"/>
    <property type="match status" value="2"/>
</dbReference>
<proteinExistence type="evidence at transcript level"/>
<feature type="domain" description="CR-type" evidence="7">
    <location>
        <begin position="127"/>
        <end position="211"/>
    </location>
</feature>
<dbReference type="Gene3D" id="2.10.230.10">
    <property type="entry name" value="Heat shock protein DnaJ, cysteine-rich domain"/>
    <property type="match status" value="1"/>
</dbReference>
<keyword evidence="4 5" id="KW-0862">Zinc</keyword>
<dbReference type="GO" id="GO:0005524">
    <property type="term" value="F:ATP binding"/>
    <property type="evidence" value="ECO:0007669"/>
    <property type="project" value="InterPro"/>
</dbReference>
<dbReference type="Pfam" id="PF00684">
    <property type="entry name" value="DnaJ_CXXCXGXG"/>
    <property type="match status" value="1"/>
</dbReference>
<dbReference type="SUPFAM" id="SSF46565">
    <property type="entry name" value="Chaperone J-domain"/>
    <property type="match status" value="1"/>
</dbReference>
<dbReference type="FunFam" id="1.10.287.110:FF:000014">
    <property type="entry name" value="dnaJ homolog subfamily A member 1"/>
    <property type="match status" value="1"/>
</dbReference>
<dbReference type="PANTHER" id="PTHR43888">
    <property type="entry name" value="DNAJ-LIKE-2, ISOFORM A-RELATED"/>
    <property type="match status" value="1"/>
</dbReference>
<organism evidence="8">
    <name type="scientific">Triatoma infestans</name>
    <name type="common">Assassin bug</name>
    <dbReference type="NCBI Taxonomy" id="30076"/>
    <lineage>
        <taxon>Eukaryota</taxon>
        <taxon>Metazoa</taxon>
        <taxon>Ecdysozoa</taxon>
        <taxon>Arthropoda</taxon>
        <taxon>Hexapoda</taxon>
        <taxon>Insecta</taxon>
        <taxon>Pterygota</taxon>
        <taxon>Neoptera</taxon>
        <taxon>Paraneoptera</taxon>
        <taxon>Hemiptera</taxon>
        <taxon>Heteroptera</taxon>
        <taxon>Panheteroptera</taxon>
        <taxon>Cimicomorpha</taxon>
        <taxon>Reduviidae</taxon>
        <taxon>Triatominae</taxon>
        <taxon>Triatoma</taxon>
    </lineage>
</organism>
<accession>A0A023F8W3</accession>
<dbReference type="InterPro" id="IPR001623">
    <property type="entry name" value="DnaJ_domain"/>
</dbReference>
<reference evidence="8" key="1">
    <citation type="journal article" date="2014" name="PLoS Negl. Trop. Dis.">
        <title>An updated insight into the Sialotranscriptome of Triatoma infestans: developmental stage and geographic variations.</title>
        <authorList>
            <person name="Schwarz A."/>
            <person name="Medrano-Mercado N."/>
            <person name="Schaub G.A."/>
            <person name="Struchiner C.J."/>
            <person name="Bargues M.D."/>
            <person name="Levy M.Z."/>
            <person name="Ribeiro J.M."/>
        </authorList>
    </citation>
    <scope>NUCLEOTIDE SEQUENCE</scope>
    <source>
        <strain evidence="8">Chile</strain>
        <tissue evidence="8">Salivary glands</tissue>
    </source>
</reference>
<dbReference type="GO" id="GO:0009408">
    <property type="term" value="P:response to heat"/>
    <property type="evidence" value="ECO:0007669"/>
    <property type="project" value="InterPro"/>
</dbReference>
<dbReference type="GO" id="GO:0051082">
    <property type="term" value="F:unfolded protein binding"/>
    <property type="evidence" value="ECO:0007669"/>
    <property type="project" value="InterPro"/>
</dbReference>
<dbReference type="InterPro" id="IPR036410">
    <property type="entry name" value="HSP_DnaJ_Cys-rich_dom_sf"/>
</dbReference>
<keyword evidence="1 5" id="KW-0479">Metal-binding</keyword>
<dbReference type="PROSITE" id="PS51188">
    <property type="entry name" value="ZF_CR"/>
    <property type="match status" value="1"/>
</dbReference>
<dbReference type="PRINTS" id="PR00625">
    <property type="entry name" value="JDOMAIN"/>
</dbReference>
<evidence type="ECO:0000256" key="4">
    <source>
        <dbReference type="ARBA" id="ARBA00022833"/>
    </source>
</evidence>
<dbReference type="SUPFAM" id="SSF57938">
    <property type="entry name" value="DnaJ/Hsp40 cysteine-rich domain"/>
    <property type="match status" value="1"/>
</dbReference>
<dbReference type="HAMAP" id="MF_01152">
    <property type="entry name" value="DnaJ"/>
    <property type="match status" value="1"/>
</dbReference>
<evidence type="ECO:0000259" key="6">
    <source>
        <dbReference type="PROSITE" id="PS50076"/>
    </source>
</evidence>
<dbReference type="CDD" id="cd10747">
    <property type="entry name" value="DnaJ_C"/>
    <property type="match status" value="1"/>
</dbReference>
<evidence type="ECO:0000259" key="7">
    <source>
        <dbReference type="PROSITE" id="PS51188"/>
    </source>
</evidence>
<dbReference type="EMBL" id="GBBI01000831">
    <property type="protein sequence ID" value="JAC17881.1"/>
    <property type="molecule type" value="mRNA"/>
</dbReference>
<name>A0A023F8W3_TRIIF</name>
<evidence type="ECO:0000256" key="2">
    <source>
        <dbReference type="ARBA" id="ARBA00022737"/>
    </source>
</evidence>
<protein>
    <submittedName>
        <fullName evidence="8">Putative molecular chaperone dnaj superfamily</fullName>
    </submittedName>
</protein>
<dbReference type="SUPFAM" id="SSF49493">
    <property type="entry name" value="HSP40/DnaJ peptide-binding domain"/>
    <property type="match status" value="2"/>
</dbReference>
<dbReference type="InterPro" id="IPR036869">
    <property type="entry name" value="J_dom_sf"/>
</dbReference>
<dbReference type="FunFam" id="2.10.230.10:FF:000001">
    <property type="entry name" value="DnaJ subfamily A member 2"/>
    <property type="match status" value="1"/>
</dbReference>
<feature type="domain" description="J" evidence="6">
    <location>
        <begin position="6"/>
        <end position="68"/>
    </location>
</feature>
<dbReference type="InterPro" id="IPR012724">
    <property type="entry name" value="DnaJ"/>
</dbReference>
<dbReference type="GO" id="GO:0008270">
    <property type="term" value="F:zinc ion binding"/>
    <property type="evidence" value="ECO:0007669"/>
    <property type="project" value="UniProtKB-KW"/>
</dbReference>
<sequence length="403" mass="44986">MVKETTYYDILGVKPNCTTDELKKAYRKLALKYHPDKNPNEGEKFKMISQAYEVLSTPEKRQIYDEGGEQALKEGGTGSGGFSSPMDIFDMFFSGGFGSRTGGRRRERRGKNIVHSLGVSLEELYNGCIRKLSVEKNITCEKCEGRGGKKGSVQNCPTCGGNGVHIQVQQFTPGVIHQIQTVCPECKGEGERIKPQDRCKVCTGNKVVREKKILEVQVDKGMTDGQKIAFSGEGNHEPGLEPGDIIIVLEEKEHPVFKRSGSDLILLMDLQLVEALCGFQKVIHTLDGRDLVITAIPGEVTRHKELKCILGEGMPQYKNPFEKGRLIIQFSVIFPTTLPPEIIPRLEACLPPRTEQIIPDNAEEVTMFEMNPEEEARKRSSQFRNVYDEDEQGAPSRVQCATH</sequence>
<dbReference type="AlphaFoldDB" id="A0A023F8W3"/>
<evidence type="ECO:0000256" key="1">
    <source>
        <dbReference type="ARBA" id="ARBA00022723"/>
    </source>
</evidence>
<dbReference type="SMART" id="SM00271">
    <property type="entry name" value="DnaJ"/>
    <property type="match status" value="1"/>
</dbReference>
<feature type="zinc finger region" description="CR-type" evidence="5">
    <location>
        <begin position="127"/>
        <end position="211"/>
    </location>
</feature>
<evidence type="ECO:0000256" key="3">
    <source>
        <dbReference type="ARBA" id="ARBA00022771"/>
    </source>
</evidence>
<dbReference type="Gene3D" id="1.10.287.110">
    <property type="entry name" value="DnaJ domain"/>
    <property type="match status" value="1"/>
</dbReference>
<dbReference type="InterPro" id="IPR008971">
    <property type="entry name" value="HSP40/DnaJ_pept-bd"/>
</dbReference>
<keyword evidence="3 5" id="KW-0863">Zinc-finger</keyword>
<dbReference type="CDD" id="cd06257">
    <property type="entry name" value="DnaJ"/>
    <property type="match status" value="1"/>
</dbReference>
<dbReference type="Pfam" id="PF01556">
    <property type="entry name" value="DnaJ_C"/>
    <property type="match status" value="1"/>
</dbReference>
<dbReference type="Pfam" id="PF00226">
    <property type="entry name" value="DnaJ"/>
    <property type="match status" value="1"/>
</dbReference>
<dbReference type="FunFam" id="2.60.260.20:FF:000003">
    <property type="entry name" value="DnaJ subfamily A member 2"/>
    <property type="match status" value="1"/>
</dbReference>
<dbReference type="PROSITE" id="PS50076">
    <property type="entry name" value="DNAJ_2"/>
    <property type="match status" value="1"/>
</dbReference>
<dbReference type="GO" id="GO:0006457">
    <property type="term" value="P:protein folding"/>
    <property type="evidence" value="ECO:0007669"/>
    <property type="project" value="InterPro"/>
</dbReference>
<dbReference type="CDD" id="cd10719">
    <property type="entry name" value="DnaJ_zf"/>
    <property type="match status" value="1"/>
</dbReference>
<dbReference type="GO" id="GO:0030544">
    <property type="term" value="F:Hsp70 protein binding"/>
    <property type="evidence" value="ECO:0007669"/>
    <property type="project" value="InterPro"/>
</dbReference>
<evidence type="ECO:0000256" key="5">
    <source>
        <dbReference type="PROSITE-ProRule" id="PRU00546"/>
    </source>
</evidence>
<dbReference type="InterPro" id="IPR002939">
    <property type="entry name" value="DnaJ_C"/>
</dbReference>
<dbReference type="InterPro" id="IPR001305">
    <property type="entry name" value="HSP_DnaJ_Cys-rich_dom"/>
</dbReference>